<dbReference type="Pfam" id="PF10523">
    <property type="entry name" value="BEN"/>
    <property type="match status" value="1"/>
</dbReference>
<evidence type="ECO:0000256" key="2">
    <source>
        <dbReference type="ARBA" id="ARBA00022491"/>
    </source>
</evidence>
<evidence type="ECO:0000313" key="8">
    <source>
        <dbReference type="EMBL" id="KAJ8265409.1"/>
    </source>
</evidence>
<dbReference type="Proteomes" id="UP001152803">
    <property type="component" value="Unassembled WGS sequence"/>
</dbReference>
<evidence type="ECO:0000256" key="5">
    <source>
        <dbReference type="ARBA" id="ARBA00023242"/>
    </source>
</evidence>
<feature type="region of interest" description="Disordered" evidence="6">
    <location>
        <begin position="1"/>
        <end position="31"/>
    </location>
</feature>
<keyword evidence="4" id="KW-0804">Transcription</keyword>
<sequence length="277" mass="32035">MSPKRRADPSTTINGKKMKEEPETTGNTYWSNKETLKPSMLQNDKTTVHEQCHLPPENELIGFEDEEELSYCHEMRTDTLTLLMKIEKLQAELKYERHCRMMAEKELKECKEMNNLMAQMRDSIFELRSVLDHARQETEDIQTEEGDSLVCVLDEGLSEIPEHTIEEDKFTELPGGLKVQSSLYNQISETTDFKKYTSALLMLVFNRETLATHSLQGRKSSNSKEDFQKPPLPPEALANIIEHVKIKFGVDSSLIRAAIRTKLNNEDKMLKKRLRPF</sequence>
<gene>
    <name evidence="8" type="ORF">COCON_G00145080</name>
</gene>
<keyword evidence="3" id="KW-0805">Transcription regulation</keyword>
<dbReference type="Gene3D" id="1.10.10.2590">
    <property type="entry name" value="BEN domain"/>
    <property type="match status" value="1"/>
</dbReference>
<evidence type="ECO:0000256" key="3">
    <source>
        <dbReference type="ARBA" id="ARBA00023015"/>
    </source>
</evidence>
<dbReference type="AlphaFoldDB" id="A0A9Q1DCE3"/>
<organism evidence="8 9">
    <name type="scientific">Conger conger</name>
    <name type="common">Conger eel</name>
    <name type="synonym">Muraena conger</name>
    <dbReference type="NCBI Taxonomy" id="82655"/>
    <lineage>
        <taxon>Eukaryota</taxon>
        <taxon>Metazoa</taxon>
        <taxon>Chordata</taxon>
        <taxon>Craniata</taxon>
        <taxon>Vertebrata</taxon>
        <taxon>Euteleostomi</taxon>
        <taxon>Actinopterygii</taxon>
        <taxon>Neopterygii</taxon>
        <taxon>Teleostei</taxon>
        <taxon>Anguilliformes</taxon>
        <taxon>Congridae</taxon>
        <taxon>Conger</taxon>
    </lineage>
</organism>
<dbReference type="PANTHER" id="PTHR35346:SF1">
    <property type="entry name" value="BEN DOMAIN-CONTAINING PROTEIN 6"/>
    <property type="match status" value="1"/>
</dbReference>
<comment type="caution">
    <text evidence="8">The sequence shown here is derived from an EMBL/GenBank/DDBJ whole genome shotgun (WGS) entry which is preliminary data.</text>
</comment>
<evidence type="ECO:0000256" key="1">
    <source>
        <dbReference type="ARBA" id="ARBA00004123"/>
    </source>
</evidence>
<proteinExistence type="predicted"/>
<protein>
    <recommendedName>
        <fullName evidence="7">BEN domain-containing protein</fullName>
    </recommendedName>
</protein>
<dbReference type="GO" id="GO:0045666">
    <property type="term" value="P:positive regulation of neuron differentiation"/>
    <property type="evidence" value="ECO:0007669"/>
    <property type="project" value="InterPro"/>
</dbReference>
<dbReference type="PROSITE" id="PS51457">
    <property type="entry name" value="BEN"/>
    <property type="match status" value="1"/>
</dbReference>
<evidence type="ECO:0000256" key="6">
    <source>
        <dbReference type="SAM" id="MobiDB-lite"/>
    </source>
</evidence>
<reference evidence="8" key="1">
    <citation type="journal article" date="2023" name="Science">
        <title>Genome structures resolve the early diversification of teleost fishes.</title>
        <authorList>
            <person name="Parey E."/>
            <person name="Louis A."/>
            <person name="Montfort J."/>
            <person name="Bouchez O."/>
            <person name="Roques C."/>
            <person name="Iampietro C."/>
            <person name="Lluch J."/>
            <person name="Castinel A."/>
            <person name="Donnadieu C."/>
            <person name="Desvignes T."/>
            <person name="Floi Bucao C."/>
            <person name="Jouanno E."/>
            <person name="Wen M."/>
            <person name="Mejri S."/>
            <person name="Dirks R."/>
            <person name="Jansen H."/>
            <person name="Henkel C."/>
            <person name="Chen W.J."/>
            <person name="Zahm M."/>
            <person name="Cabau C."/>
            <person name="Klopp C."/>
            <person name="Thompson A.W."/>
            <person name="Robinson-Rechavi M."/>
            <person name="Braasch I."/>
            <person name="Lecointre G."/>
            <person name="Bobe J."/>
            <person name="Postlethwait J.H."/>
            <person name="Berthelot C."/>
            <person name="Roest Crollius H."/>
            <person name="Guiguen Y."/>
        </authorList>
    </citation>
    <scope>NUCLEOTIDE SEQUENCE</scope>
    <source>
        <strain evidence="8">Concon-B</strain>
    </source>
</reference>
<dbReference type="GO" id="GO:0003677">
    <property type="term" value="F:DNA binding"/>
    <property type="evidence" value="ECO:0007669"/>
    <property type="project" value="InterPro"/>
</dbReference>
<comment type="subcellular location">
    <subcellularLocation>
        <location evidence="1">Nucleus</location>
    </subcellularLocation>
</comment>
<evidence type="ECO:0000259" key="7">
    <source>
        <dbReference type="PROSITE" id="PS51457"/>
    </source>
</evidence>
<dbReference type="InterPro" id="IPR037496">
    <property type="entry name" value="BEND6-like"/>
</dbReference>
<evidence type="ECO:0000313" key="9">
    <source>
        <dbReference type="Proteomes" id="UP001152803"/>
    </source>
</evidence>
<keyword evidence="9" id="KW-1185">Reference proteome</keyword>
<dbReference type="EMBL" id="JAFJMO010000010">
    <property type="protein sequence ID" value="KAJ8265409.1"/>
    <property type="molecule type" value="Genomic_DNA"/>
</dbReference>
<dbReference type="GO" id="GO:0003714">
    <property type="term" value="F:transcription corepressor activity"/>
    <property type="evidence" value="ECO:0007669"/>
    <property type="project" value="InterPro"/>
</dbReference>
<dbReference type="PANTHER" id="PTHR35346">
    <property type="entry name" value="BEN DOMAIN-CONTAINING PROTEIN 6"/>
    <property type="match status" value="1"/>
</dbReference>
<dbReference type="OrthoDB" id="8186171at2759"/>
<evidence type="ECO:0000256" key="4">
    <source>
        <dbReference type="ARBA" id="ARBA00023163"/>
    </source>
</evidence>
<dbReference type="SMART" id="SM01025">
    <property type="entry name" value="BEN"/>
    <property type="match status" value="1"/>
</dbReference>
<keyword evidence="2" id="KW-0678">Repressor</keyword>
<dbReference type="InterPro" id="IPR018379">
    <property type="entry name" value="BEN_domain"/>
</dbReference>
<accession>A0A9Q1DCE3</accession>
<keyword evidence="5" id="KW-0539">Nucleus</keyword>
<name>A0A9Q1DCE3_CONCO</name>
<dbReference type="GO" id="GO:0045746">
    <property type="term" value="P:negative regulation of Notch signaling pathway"/>
    <property type="evidence" value="ECO:0007669"/>
    <property type="project" value="InterPro"/>
</dbReference>
<dbReference type="GO" id="GO:0005634">
    <property type="term" value="C:nucleus"/>
    <property type="evidence" value="ECO:0007669"/>
    <property type="project" value="UniProtKB-SubCell"/>
</dbReference>
<feature type="domain" description="BEN" evidence="7">
    <location>
        <begin position="173"/>
        <end position="270"/>
    </location>
</feature>